<reference evidence="15 16" key="1">
    <citation type="journal article" date="2021" name="Nat. Plants">
        <title>The Taxus genome provides insights into paclitaxel biosynthesis.</title>
        <authorList>
            <person name="Xiong X."/>
            <person name="Gou J."/>
            <person name="Liao Q."/>
            <person name="Li Y."/>
            <person name="Zhou Q."/>
            <person name="Bi G."/>
            <person name="Li C."/>
            <person name="Du R."/>
            <person name="Wang X."/>
            <person name="Sun T."/>
            <person name="Guo L."/>
            <person name="Liang H."/>
            <person name="Lu P."/>
            <person name="Wu Y."/>
            <person name="Zhang Z."/>
            <person name="Ro D.K."/>
            <person name="Shang Y."/>
            <person name="Huang S."/>
            <person name="Yan J."/>
        </authorList>
    </citation>
    <scope>NUCLEOTIDE SEQUENCE [LARGE SCALE GENOMIC DNA]</scope>
    <source>
        <strain evidence="15">Ta-2019</strain>
    </source>
</reference>
<keyword evidence="4 13" id="KW-0812">Transmembrane</keyword>
<dbReference type="InterPro" id="IPR045874">
    <property type="entry name" value="LRK10/LRL21-25-like"/>
</dbReference>
<dbReference type="Gene3D" id="3.30.200.20">
    <property type="entry name" value="Phosphorylase Kinase, domain 1"/>
    <property type="match status" value="1"/>
</dbReference>
<keyword evidence="9 13" id="KW-1133">Transmembrane helix</keyword>
<evidence type="ECO:0000256" key="12">
    <source>
        <dbReference type="PROSITE-ProRule" id="PRU10141"/>
    </source>
</evidence>
<dbReference type="InterPro" id="IPR011009">
    <property type="entry name" value="Kinase-like_dom_sf"/>
</dbReference>
<keyword evidence="7" id="KW-0418">Kinase</keyword>
<evidence type="ECO:0000256" key="13">
    <source>
        <dbReference type="SAM" id="Phobius"/>
    </source>
</evidence>
<keyword evidence="16" id="KW-1185">Reference proteome</keyword>
<name>A0AA38FN01_TAXCH</name>
<evidence type="ECO:0000256" key="7">
    <source>
        <dbReference type="ARBA" id="ARBA00022777"/>
    </source>
</evidence>
<evidence type="ECO:0000256" key="1">
    <source>
        <dbReference type="ARBA" id="ARBA00004479"/>
    </source>
</evidence>
<evidence type="ECO:0000256" key="6">
    <source>
        <dbReference type="ARBA" id="ARBA00022741"/>
    </source>
</evidence>
<dbReference type="InterPro" id="IPR008271">
    <property type="entry name" value="Ser/Thr_kinase_AS"/>
</dbReference>
<evidence type="ECO:0000256" key="10">
    <source>
        <dbReference type="ARBA" id="ARBA00023136"/>
    </source>
</evidence>
<dbReference type="GO" id="GO:0004674">
    <property type="term" value="F:protein serine/threonine kinase activity"/>
    <property type="evidence" value="ECO:0007669"/>
    <property type="project" value="UniProtKB-KW"/>
</dbReference>
<dbReference type="EMBL" id="JAHRHJ020000008">
    <property type="protein sequence ID" value="KAH9306313.1"/>
    <property type="molecule type" value="Genomic_DNA"/>
</dbReference>
<evidence type="ECO:0000256" key="4">
    <source>
        <dbReference type="ARBA" id="ARBA00022692"/>
    </source>
</evidence>
<feature type="domain" description="Protein kinase" evidence="14">
    <location>
        <begin position="236"/>
        <end position="527"/>
    </location>
</feature>
<dbReference type="PROSITE" id="PS00108">
    <property type="entry name" value="PROTEIN_KINASE_ST"/>
    <property type="match status" value="1"/>
</dbReference>
<dbReference type="AlphaFoldDB" id="A0AA38FN01"/>
<comment type="caution">
    <text evidence="15">The sequence shown here is derived from an EMBL/GenBank/DDBJ whole genome shotgun (WGS) entry which is preliminary data.</text>
</comment>
<evidence type="ECO:0000256" key="11">
    <source>
        <dbReference type="ARBA" id="ARBA00023180"/>
    </source>
</evidence>
<accession>A0AA38FN01</accession>
<keyword evidence="3" id="KW-0808">Transferase</keyword>
<dbReference type="PROSITE" id="PS50011">
    <property type="entry name" value="PROTEIN_KINASE_DOM"/>
    <property type="match status" value="1"/>
</dbReference>
<feature type="binding site" evidence="12">
    <location>
        <position position="264"/>
    </location>
    <ligand>
        <name>ATP</name>
        <dbReference type="ChEBI" id="CHEBI:30616"/>
    </ligand>
</feature>
<dbReference type="PANTHER" id="PTHR27009">
    <property type="entry name" value="RUST RESISTANCE KINASE LR10-RELATED"/>
    <property type="match status" value="1"/>
</dbReference>
<dbReference type="InterPro" id="IPR000719">
    <property type="entry name" value="Prot_kinase_dom"/>
</dbReference>
<evidence type="ECO:0000256" key="3">
    <source>
        <dbReference type="ARBA" id="ARBA00022679"/>
    </source>
</evidence>
<feature type="transmembrane region" description="Helical" evidence="13">
    <location>
        <begin position="170"/>
        <end position="187"/>
    </location>
</feature>
<protein>
    <recommendedName>
        <fullName evidence="14">Protein kinase domain-containing protein</fullName>
    </recommendedName>
</protein>
<dbReference type="GO" id="GO:0005524">
    <property type="term" value="F:ATP binding"/>
    <property type="evidence" value="ECO:0007669"/>
    <property type="project" value="UniProtKB-UniRule"/>
</dbReference>
<dbReference type="Gene3D" id="1.10.510.10">
    <property type="entry name" value="Transferase(Phosphotransferase) domain 1"/>
    <property type="match status" value="1"/>
</dbReference>
<keyword evidence="8 12" id="KW-0067">ATP-binding</keyword>
<gene>
    <name evidence="15" type="ORF">KI387_010717</name>
</gene>
<dbReference type="InterPro" id="IPR001245">
    <property type="entry name" value="Ser-Thr/Tyr_kinase_cat_dom"/>
</dbReference>
<keyword evidence="6 12" id="KW-0547">Nucleotide-binding</keyword>
<evidence type="ECO:0000313" key="16">
    <source>
        <dbReference type="Proteomes" id="UP000824469"/>
    </source>
</evidence>
<evidence type="ECO:0000256" key="9">
    <source>
        <dbReference type="ARBA" id="ARBA00022989"/>
    </source>
</evidence>
<sequence>MSRKRVEFEIGWKSSGKRLGKKQQKPHQNGNGWVSSRLVWVEPEHEYESIWRIDSASLFTVSPCSLLLSWDHALHLSIAFLVFCFSLMEALSMHIVLPYSLHFNILLTLLFLPRMSRFYFVVMNLLSRMPKAAIALCKYCAPVASFSLNFHLFKYDWLQLTTTCSTFKSGVSTVGSALLIVSVAAYVRRSHFFKERMLRLERDNSRSISKVEVFLQNYVHEMPARYSYSQLKNITDNFRHKLGEGGFGVVYKGKLLSGILVAVKMLDQSRQSEAQFMNEVATIGRIHHMHLVRLLGYCFEGFKSALVYEYMANGSLDKFILARRKEKENTLSFQQLYSIALGAARGIAYLHDECHSRIIHFDIKPHNILLDEEFTAKVADFGLAKLCGKRDDHVSMTAARGTPGYIAPEAWSTNMGPVTDKSDVYGFGMMLLEMVGGRNNIDVQISRSSQFYFPEWAFKLIEKGQLRMRLRERDGRELQVADEETAKKMTKVGLWCIQYDSTHRPSMIRVVQMLEGDGDDISIQTYICYPL</sequence>
<dbReference type="InterPro" id="IPR017441">
    <property type="entry name" value="Protein_kinase_ATP_BS"/>
</dbReference>
<keyword evidence="11" id="KW-0325">Glycoprotein</keyword>
<dbReference type="PROSITE" id="PS00107">
    <property type="entry name" value="PROTEIN_KINASE_ATP"/>
    <property type="match status" value="1"/>
</dbReference>
<evidence type="ECO:0000256" key="2">
    <source>
        <dbReference type="ARBA" id="ARBA00022527"/>
    </source>
</evidence>
<dbReference type="FunFam" id="1.10.510.10:FF:000590">
    <property type="entry name" value="PR5-like receptor kinase"/>
    <property type="match status" value="1"/>
</dbReference>
<keyword evidence="2" id="KW-0723">Serine/threonine-protein kinase</keyword>
<dbReference type="Proteomes" id="UP000824469">
    <property type="component" value="Unassembled WGS sequence"/>
</dbReference>
<evidence type="ECO:0000313" key="15">
    <source>
        <dbReference type="EMBL" id="KAH9306313.1"/>
    </source>
</evidence>
<evidence type="ECO:0000256" key="8">
    <source>
        <dbReference type="ARBA" id="ARBA00022840"/>
    </source>
</evidence>
<feature type="transmembrane region" description="Helical" evidence="13">
    <location>
        <begin position="101"/>
        <end position="120"/>
    </location>
</feature>
<dbReference type="GO" id="GO:0016020">
    <property type="term" value="C:membrane"/>
    <property type="evidence" value="ECO:0007669"/>
    <property type="project" value="UniProtKB-SubCell"/>
</dbReference>
<dbReference type="SUPFAM" id="SSF56112">
    <property type="entry name" value="Protein kinase-like (PK-like)"/>
    <property type="match status" value="1"/>
</dbReference>
<feature type="transmembrane region" description="Helical" evidence="13">
    <location>
        <begin position="132"/>
        <end position="150"/>
    </location>
</feature>
<evidence type="ECO:0000259" key="14">
    <source>
        <dbReference type="PROSITE" id="PS50011"/>
    </source>
</evidence>
<proteinExistence type="predicted"/>
<comment type="subcellular location">
    <subcellularLocation>
        <location evidence="1">Membrane</location>
        <topology evidence="1">Single-pass type I membrane protein</topology>
    </subcellularLocation>
</comment>
<dbReference type="SMART" id="SM00220">
    <property type="entry name" value="S_TKc"/>
    <property type="match status" value="1"/>
</dbReference>
<keyword evidence="10 13" id="KW-0472">Membrane</keyword>
<dbReference type="Pfam" id="PF07714">
    <property type="entry name" value="PK_Tyr_Ser-Thr"/>
    <property type="match status" value="1"/>
</dbReference>
<keyword evidence="5" id="KW-0732">Signal</keyword>
<dbReference type="FunFam" id="3.30.200.20:FF:000178">
    <property type="entry name" value="serine/threonine-protein kinase PBS1-like"/>
    <property type="match status" value="1"/>
</dbReference>
<organism evidence="15 16">
    <name type="scientific">Taxus chinensis</name>
    <name type="common">Chinese yew</name>
    <name type="synonym">Taxus wallichiana var. chinensis</name>
    <dbReference type="NCBI Taxonomy" id="29808"/>
    <lineage>
        <taxon>Eukaryota</taxon>
        <taxon>Viridiplantae</taxon>
        <taxon>Streptophyta</taxon>
        <taxon>Embryophyta</taxon>
        <taxon>Tracheophyta</taxon>
        <taxon>Spermatophyta</taxon>
        <taxon>Pinopsida</taxon>
        <taxon>Pinidae</taxon>
        <taxon>Conifers II</taxon>
        <taxon>Cupressales</taxon>
        <taxon>Taxaceae</taxon>
        <taxon>Taxus</taxon>
    </lineage>
</organism>
<evidence type="ECO:0000256" key="5">
    <source>
        <dbReference type="ARBA" id="ARBA00022729"/>
    </source>
</evidence>